<evidence type="ECO:0000256" key="4">
    <source>
        <dbReference type="ARBA" id="ARBA00022475"/>
    </source>
</evidence>
<gene>
    <name evidence="9" type="ORF">DAMNIGENAA_30850</name>
</gene>
<evidence type="ECO:0000256" key="5">
    <source>
        <dbReference type="ARBA" id="ARBA00022692"/>
    </source>
</evidence>
<protein>
    <recommendedName>
        <fullName evidence="8">L-lactate permease</fullName>
    </recommendedName>
</protein>
<accession>A0A9W6L8G9</accession>
<dbReference type="GO" id="GO:0015129">
    <property type="term" value="F:lactate transmembrane transporter activity"/>
    <property type="evidence" value="ECO:0007669"/>
    <property type="project" value="UniProtKB-UniRule"/>
</dbReference>
<keyword evidence="10" id="KW-1185">Reference proteome</keyword>
<dbReference type="Pfam" id="PF02652">
    <property type="entry name" value="Lactate_perm"/>
    <property type="match status" value="1"/>
</dbReference>
<keyword evidence="7 8" id="KW-0472">Membrane</keyword>
<dbReference type="EMBL" id="BSDR01000001">
    <property type="protein sequence ID" value="GLI35652.1"/>
    <property type="molecule type" value="Genomic_DNA"/>
</dbReference>
<evidence type="ECO:0000256" key="1">
    <source>
        <dbReference type="ARBA" id="ARBA00004651"/>
    </source>
</evidence>
<name>A0A9W6L8G9_9BACT</name>
<feature type="transmembrane region" description="Helical" evidence="8">
    <location>
        <begin position="6"/>
        <end position="31"/>
    </location>
</feature>
<evidence type="ECO:0000256" key="8">
    <source>
        <dbReference type="RuleBase" id="RU365092"/>
    </source>
</evidence>
<dbReference type="GO" id="GO:0015295">
    <property type="term" value="F:solute:proton symporter activity"/>
    <property type="evidence" value="ECO:0007669"/>
    <property type="project" value="TreeGrafter"/>
</dbReference>
<proteinExistence type="inferred from homology"/>
<keyword evidence="6 8" id="KW-1133">Transmembrane helix</keyword>
<evidence type="ECO:0000256" key="7">
    <source>
        <dbReference type="ARBA" id="ARBA00023136"/>
    </source>
</evidence>
<dbReference type="Proteomes" id="UP001144372">
    <property type="component" value="Unassembled WGS sequence"/>
</dbReference>
<dbReference type="InterPro" id="IPR003804">
    <property type="entry name" value="Lactate_perm"/>
</dbReference>
<comment type="subcellular location">
    <subcellularLocation>
        <location evidence="1 8">Cell membrane</location>
        <topology evidence="1 8">Multi-pass membrane protein</topology>
    </subcellularLocation>
</comment>
<dbReference type="PANTHER" id="PTHR30003">
    <property type="entry name" value="L-LACTATE PERMEASE"/>
    <property type="match status" value="1"/>
</dbReference>
<comment type="function">
    <text evidence="8">Uptake of L-lactate across the membrane. Can also transport D-lactate and glycolate.</text>
</comment>
<evidence type="ECO:0000256" key="3">
    <source>
        <dbReference type="ARBA" id="ARBA00022448"/>
    </source>
</evidence>
<comment type="caution">
    <text evidence="9">The sequence shown here is derived from an EMBL/GenBank/DDBJ whole genome shotgun (WGS) entry which is preliminary data.</text>
</comment>
<dbReference type="GO" id="GO:0005886">
    <property type="term" value="C:plasma membrane"/>
    <property type="evidence" value="ECO:0007669"/>
    <property type="project" value="UniProtKB-SubCell"/>
</dbReference>
<reference evidence="9" key="1">
    <citation type="submission" date="2022-12" db="EMBL/GenBank/DDBJ databases">
        <title>Reference genome sequencing for broad-spectrum identification of bacterial and archaeal isolates by mass spectrometry.</title>
        <authorList>
            <person name="Sekiguchi Y."/>
            <person name="Tourlousse D.M."/>
        </authorList>
    </citation>
    <scope>NUCLEOTIDE SEQUENCE</scope>
    <source>
        <strain evidence="9">ASRB1</strain>
    </source>
</reference>
<comment type="caution">
    <text evidence="8">Lacks conserved residue(s) required for the propagation of feature annotation.</text>
</comment>
<dbReference type="PANTHER" id="PTHR30003:SF0">
    <property type="entry name" value="GLYCOLATE PERMEASE GLCA-RELATED"/>
    <property type="match status" value="1"/>
</dbReference>
<comment type="similarity">
    <text evidence="2 8">Belongs to the lactate permease family.</text>
</comment>
<evidence type="ECO:0000256" key="2">
    <source>
        <dbReference type="ARBA" id="ARBA00010100"/>
    </source>
</evidence>
<evidence type="ECO:0000256" key="6">
    <source>
        <dbReference type="ARBA" id="ARBA00022989"/>
    </source>
</evidence>
<evidence type="ECO:0000313" key="10">
    <source>
        <dbReference type="Proteomes" id="UP001144372"/>
    </source>
</evidence>
<keyword evidence="5 8" id="KW-0812">Transmembrane</keyword>
<evidence type="ECO:0000313" key="9">
    <source>
        <dbReference type="EMBL" id="GLI35652.1"/>
    </source>
</evidence>
<feature type="transmembrane region" description="Helical" evidence="8">
    <location>
        <begin position="43"/>
        <end position="62"/>
    </location>
</feature>
<keyword evidence="4 8" id="KW-1003">Cell membrane</keyword>
<organism evidence="9 10">
    <name type="scientific">Desulforhabdus amnigena</name>
    <dbReference type="NCBI Taxonomy" id="40218"/>
    <lineage>
        <taxon>Bacteria</taxon>
        <taxon>Pseudomonadati</taxon>
        <taxon>Thermodesulfobacteriota</taxon>
        <taxon>Syntrophobacteria</taxon>
        <taxon>Syntrophobacterales</taxon>
        <taxon>Syntrophobacteraceae</taxon>
        <taxon>Desulforhabdus</taxon>
    </lineage>
</organism>
<dbReference type="AlphaFoldDB" id="A0A9W6L8G9"/>
<keyword evidence="3 8" id="KW-0813">Transport</keyword>
<sequence>MALQVVGGAMGNMVCIHNIVAASATVGLAGMEGMLIRRNSVPLLLYGTVAGVMGLIYTYILFPGIF</sequence>